<protein>
    <submittedName>
        <fullName evidence="6">DoxX family protein</fullName>
    </submittedName>
</protein>
<dbReference type="Proteomes" id="UP001139353">
    <property type="component" value="Unassembled WGS sequence"/>
</dbReference>
<evidence type="ECO:0000313" key="6">
    <source>
        <dbReference type="EMBL" id="MCK9688163.1"/>
    </source>
</evidence>
<evidence type="ECO:0000256" key="1">
    <source>
        <dbReference type="ARBA" id="ARBA00004141"/>
    </source>
</evidence>
<accession>A0A9X1YL37</accession>
<keyword evidence="3 5" id="KW-1133">Transmembrane helix</keyword>
<evidence type="ECO:0000256" key="2">
    <source>
        <dbReference type="ARBA" id="ARBA00022692"/>
    </source>
</evidence>
<feature type="transmembrane region" description="Helical" evidence="5">
    <location>
        <begin position="100"/>
        <end position="119"/>
    </location>
</feature>
<organism evidence="6 7">
    <name type="scientific">Scleromatobacter humisilvae</name>
    <dbReference type="NCBI Taxonomy" id="2897159"/>
    <lineage>
        <taxon>Bacteria</taxon>
        <taxon>Pseudomonadati</taxon>
        <taxon>Pseudomonadota</taxon>
        <taxon>Betaproteobacteria</taxon>
        <taxon>Burkholderiales</taxon>
        <taxon>Sphaerotilaceae</taxon>
        <taxon>Scleromatobacter</taxon>
    </lineage>
</organism>
<reference evidence="6" key="1">
    <citation type="submission" date="2021-11" db="EMBL/GenBank/DDBJ databases">
        <title>BS-T2-15 a new species belonging to the Comamonadaceae family isolated from the soil of a French oak forest.</title>
        <authorList>
            <person name="Mieszkin S."/>
            <person name="Alain K."/>
        </authorList>
    </citation>
    <scope>NUCLEOTIDE SEQUENCE</scope>
    <source>
        <strain evidence="6">BS-T2-15</strain>
    </source>
</reference>
<evidence type="ECO:0000313" key="7">
    <source>
        <dbReference type="Proteomes" id="UP001139353"/>
    </source>
</evidence>
<keyword evidence="7" id="KW-1185">Reference proteome</keyword>
<keyword evidence="4 5" id="KW-0472">Membrane</keyword>
<comment type="subcellular location">
    <subcellularLocation>
        <location evidence="1">Membrane</location>
        <topology evidence="1">Multi-pass membrane protein</topology>
    </subcellularLocation>
</comment>
<comment type="caution">
    <text evidence="6">The sequence shown here is derived from an EMBL/GenBank/DDBJ whole genome shotgun (WGS) entry which is preliminary data.</text>
</comment>
<evidence type="ECO:0000256" key="5">
    <source>
        <dbReference type="SAM" id="Phobius"/>
    </source>
</evidence>
<evidence type="ECO:0000256" key="4">
    <source>
        <dbReference type="ARBA" id="ARBA00023136"/>
    </source>
</evidence>
<evidence type="ECO:0000256" key="3">
    <source>
        <dbReference type="ARBA" id="ARBA00022989"/>
    </source>
</evidence>
<dbReference type="Pfam" id="PF13564">
    <property type="entry name" value="DoxX_2"/>
    <property type="match status" value="1"/>
</dbReference>
<name>A0A9X1YL37_9BURK</name>
<gene>
    <name evidence="6" type="ORF">LPC04_20855</name>
</gene>
<feature type="transmembrane region" description="Helical" evidence="5">
    <location>
        <begin position="44"/>
        <end position="65"/>
    </location>
</feature>
<dbReference type="AlphaFoldDB" id="A0A9X1YL37"/>
<dbReference type="InterPro" id="IPR032808">
    <property type="entry name" value="DoxX"/>
</dbReference>
<proteinExistence type="predicted"/>
<dbReference type="RefSeq" id="WP_275684207.1">
    <property type="nucleotide sequence ID" value="NZ_JAJLJH010000007.1"/>
</dbReference>
<dbReference type="EMBL" id="JAJLJH010000007">
    <property type="protein sequence ID" value="MCK9688163.1"/>
    <property type="molecule type" value="Genomic_DNA"/>
</dbReference>
<sequence length="123" mass="13158">MNILLWGLQALGALMYGASGLMKVFMFDKVSADVRSFGALPRDVWMALGVLELFCTIGLIVPGALHWQPALTIVAAAALALESLVFIWVHQQYREVGPTIMSSALGVVMGFVAAGRVALEPIV</sequence>
<dbReference type="GO" id="GO:0016020">
    <property type="term" value="C:membrane"/>
    <property type="evidence" value="ECO:0007669"/>
    <property type="project" value="UniProtKB-SubCell"/>
</dbReference>
<feature type="transmembrane region" description="Helical" evidence="5">
    <location>
        <begin position="70"/>
        <end position="88"/>
    </location>
</feature>
<keyword evidence="2 5" id="KW-0812">Transmembrane</keyword>